<sequence>KKKITKKSIKYHQYKKQMNYPIDDHYQVEIALKKLRQKRLSDKKKDIFDSADYFIQLYGQKEQQKANDINEKDMTEKSNQALQNACNTMQEKYGTIQNFKRKLSLIQKEVTKNDIFLYVQKKKIRKKPNSILQIILCKKNSKVIILHHSIAQKINEKNNKKNEIQKSIIYTYNIYYLFICFIKKV</sequence>
<name>G0R1N3_ICHMU</name>
<proteinExistence type="predicted"/>
<dbReference type="AlphaFoldDB" id="G0R1N3"/>
<dbReference type="eggNOG" id="ENOG502R2A8">
    <property type="taxonomic scope" value="Eukaryota"/>
</dbReference>
<evidence type="ECO:0000313" key="1">
    <source>
        <dbReference type="EMBL" id="EGR28627.1"/>
    </source>
</evidence>
<dbReference type="InParanoid" id="G0R1N3"/>
<gene>
    <name evidence="1" type="ORF">IMG5_171630</name>
</gene>
<keyword evidence="2" id="KW-1185">Reference proteome</keyword>
<organism evidence="1 2">
    <name type="scientific">Ichthyophthirius multifiliis</name>
    <name type="common">White spot disease agent</name>
    <name type="synonym">Ich</name>
    <dbReference type="NCBI Taxonomy" id="5932"/>
    <lineage>
        <taxon>Eukaryota</taxon>
        <taxon>Sar</taxon>
        <taxon>Alveolata</taxon>
        <taxon>Ciliophora</taxon>
        <taxon>Intramacronucleata</taxon>
        <taxon>Oligohymenophorea</taxon>
        <taxon>Hymenostomatida</taxon>
        <taxon>Ophryoglenina</taxon>
        <taxon>Ichthyophthirius</taxon>
    </lineage>
</organism>
<reference evidence="1 2" key="1">
    <citation type="submission" date="2011-07" db="EMBL/GenBank/DDBJ databases">
        <authorList>
            <person name="Coyne R."/>
            <person name="Brami D."/>
            <person name="Johnson J."/>
            <person name="Hostetler J."/>
            <person name="Hannick L."/>
            <person name="Clark T."/>
            <person name="Cassidy-Hanley D."/>
            <person name="Inman J."/>
        </authorList>
    </citation>
    <scope>NUCLEOTIDE SEQUENCE [LARGE SCALE GENOMIC DNA]</scope>
    <source>
        <strain evidence="1 2">G5</strain>
    </source>
</reference>
<evidence type="ECO:0000313" key="2">
    <source>
        <dbReference type="Proteomes" id="UP000008983"/>
    </source>
</evidence>
<dbReference type="GeneID" id="14904708"/>
<dbReference type="RefSeq" id="XP_004029863.1">
    <property type="nucleotide sequence ID" value="XM_004029815.1"/>
</dbReference>
<dbReference type="Proteomes" id="UP000008983">
    <property type="component" value="Unassembled WGS sequence"/>
</dbReference>
<dbReference type="OrthoDB" id="296656at2759"/>
<accession>G0R1N3</accession>
<protein>
    <submittedName>
        <fullName evidence="1">Uncharacterized protein</fullName>
    </submittedName>
</protein>
<feature type="non-terminal residue" evidence="1">
    <location>
        <position position="1"/>
    </location>
</feature>
<dbReference type="EMBL" id="GL984224">
    <property type="protein sequence ID" value="EGR28627.1"/>
    <property type="molecule type" value="Genomic_DNA"/>
</dbReference>